<dbReference type="HAMAP" id="MF_01023">
    <property type="entry name" value="HisC_aminotrans_2"/>
    <property type="match status" value="1"/>
</dbReference>
<keyword evidence="6 7" id="KW-0368">Histidine biosynthesis</keyword>
<evidence type="ECO:0000256" key="4">
    <source>
        <dbReference type="ARBA" id="ARBA00022679"/>
    </source>
</evidence>
<dbReference type="InterPro" id="IPR015422">
    <property type="entry name" value="PyrdxlP-dep_Trfase_small"/>
</dbReference>
<evidence type="ECO:0000256" key="5">
    <source>
        <dbReference type="ARBA" id="ARBA00022898"/>
    </source>
</evidence>
<sequence length="369" mass="39778">MGMATIKARDELVSLLPYPLGPPPETMQTKLGFSRIIRMGDNENPYGASPFALEAAKKELESVSRYPDGTYSRLYNALGEFHGLPEGFFIVGNGSDEVIRLLTRAFIGHGDEAVMASCTFPRYKTNVLIEGGIPVEVPLANGAHDLEGMMAQIGRKTKMVFVCNPNNPTGTIVEKNALAQFISDMPKNVMIVVDEAYVEYVTLGEMNDAKTILEKQPNVVILRTFSKIHGLAGLRIGYGMMAPEIAGELRKVKDVFNVNRVGAAAAAASLADKAFIAESAEKNCLEREYVANCLAGMGFTVLPSEANFLFVLLKESSLAAEASLAEKGIFVKGLAAPGYPNALRVALGCREENDAFLKALRSFAAEGVV</sequence>
<evidence type="ECO:0000313" key="10">
    <source>
        <dbReference type="Proteomes" id="UP000257144"/>
    </source>
</evidence>
<dbReference type="Pfam" id="PF00155">
    <property type="entry name" value="Aminotran_1_2"/>
    <property type="match status" value="1"/>
</dbReference>
<evidence type="ECO:0000256" key="7">
    <source>
        <dbReference type="HAMAP-Rule" id="MF_01023"/>
    </source>
</evidence>
<keyword evidence="7" id="KW-0028">Amino-acid biosynthesis</keyword>
<comment type="cofactor">
    <cofactor evidence="1 7">
        <name>pyridoxal 5'-phosphate</name>
        <dbReference type="ChEBI" id="CHEBI:597326"/>
    </cofactor>
</comment>
<accession>A0A3D8GNB0</accession>
<dbReference type="Proteomes" id="UP000257144">
    <property type="component" value="Unassembled WGS sequence"/>
</dbReference>
<gene>
    <name evidence="7 9" type="primary">hisC</name>
    <name evidence="9" type="ORF">DRW41_16885</name>
</gene>
<keyword evidence="10" id="KW-1185">Reference proteome</keyword>
<feature type="domain" description="Aminotransferase class I/classII large" evidence="8">
    <location>
        <begin position="36"/>
        <end position="359"/>
    </location>
</feature>
<feature type="modified residue" description="N6-(pyridoxal phosphate)lysine" evidence="7">
    <location>
        <position position="227"/>
    </location>
</feature>
<keyword evidence="5 7" id="KW-0663">Pyridoxal phosphate</keyword>
<dbReference type="InterPro" id="IPR015424">
    <property type="entry name" value="PyrdxlP-dep_Trfase"/>
</dbReference>
<keyword evidence="4 7" id="KW-0808">Transferase</keyword>
<dbReference type="InterPro" id="IPR050106">
    <property type="entry name" value="HistidinolP_aminotransfase"/>
</dbReference>
<dbReference type="InterPro" id="IPR015421">
    <property type="entry name" value="PyrdxlP-dep_Trfase_major"/>
</dbReference>
<evidence type="ECO:0000256" key="1">
    <source>
        <dbReference type="ARBA" id="ARBA00001933"/>
    </source>
</evidence>
<comment type="subunit">
    <text evidence="2 7">Homodimer.</text>
</comment>
<evidence type="ECO:0000256" key="3">
    <source>
        <dbReference type="ARBA" id="ARBA00022576"/>
    </source>
</evidence>
<dbReference type="GO" id="GO:0000105">
    <property type="term" value="P:L-histidine biosynthetic process"/>
    <property type="evidence" value="ECO:0007669"/>
    <property type="project" value="UniProtKB-UniRule"/>
</dbReference>
<dbReference type="CDD" id="cd00609">
    <property type="entry name" value="AAT_like"/>
    <property type="match status" value="1"/>
</dbReference>
<dbReference type="PANTHER" id="PTHR43643:SF3">
    <property type="entry name" value="HISTIDINOL-PHOSPHATE AMINOTRANSFERASE"/>
    <property type="match status" value="1"/>
</dbReference>
<dbReference type="Gene3D" id="3.40.640.10">
    <property type="entry name" value="Type I PLP-dependent aspartate aminotransferase-like (Major domain)"/>
    <property type="match status" value="1"/>
</dbReference>
<protein>
    <recommendedName>
        <fullName evidence="7">Histidinol-phosphate aminotransferase</fullName>
        <ecNumber evidence="7">2.6.1.9</ecNumber>
    </recommendedName>
    <alternativeName>
        <fullName evidence="7">Imidazole acetol-phosphate transaminase</fullName>
    </alternativeName>
</protein>
<dbReference type="NCBIfam" id="TIGR01141">
    <property type="entry name" value="hisC"/>
    <property type="match status" value="1"/>
</dbReference>
<evidence type="ECO:0000313" key="9">
    <source>
        <dbReference type="EMBL" id="RDU35807.1"/>
    </source>
</evidence>
<evidence type="ECO:0000256" key="6">
    <source>
        <dbReference type="ARBA" id="ARBA00023102"/>
    </source>
</evidence>
<comment type="similarity">
    <text evidence="7">Belongs to the class-II pyridoxal-phosphate-dependent aminotransferase family. Histidinol-phosphate aminotransferase subfamily.</text>
</comment>
<dbReference type="InterPro" id="IPR004839">
    <property type="entry name" value="Aminotransferase_I/II_large"/>
</dbReference>
<dbReference type="AlphaFoldDB" id="A0A3D8GNB0"/>
<dbReference type="EMBL" id="QNQT01000008">
    <property type="protein sequence ID" value="RDU35807.1"/>
    <property type="molecule type" value="Genomic_DNA"/>
</dbReference>
<dbReference type="GO" id="GO:0030170">
    <property type="term" value="F:pyridoxal phosphate binding"/>
    <property type="evidence" value="ECO:0007669"/>
    <property type="project" value="InterPro"/>
</dbReference>
<dbReference type="InterPro" id="IPR005861">
    <property type="entry name" value="HisP_aminotrans"/>
</dbReference>
<dbReference type="UniPathway" id="UPA00031">
    <property type="reaction ID" value="UER00012"/>
</dbReference>
<organism evidence="9 10">
    <name type="scientific">Neobacillus piezotolerans</name>
    <dbReference type="NCBI Taxonomy" id="2259171"/>
    <lineage>
        <taxon>Bacteria</taxon>
        <taxon>Bacillati</taxon>
        <taxon>Bacillota</taxon>
        <taxon>Bacilli</taxon>
        <taxon>Bacillales</taxon>
        <taxon>Bacillaceae</taxon>
        <taxon>Neobacillus</taxon>
    </lineage>
</organism>
<comment type="catalytic activity">
    <reaction evidence="7">
        <text>L-histidinol phosphate + 2-oxoglutarate = 3-(imidazol-4-yl)-2-oxopropyl phosphate + L-glutamate</text>
        <dbReference type="Rhea" id="RHEA:23744"/>
        <dbReference type="ChEBI" id="CHEBI:16810"/>
        <dbReference type="ChEBI" id="CHEBI:29985"/>
        <dbReference type="ChEBI" id="CHEBI:57766"/>
        <dbReference type="ChEBI" id="CHEBI:57980"/>
        <dbReference type="EC" id="2.6.1.9"/>
    </reaction>
</comment>
<comment type="caution">
    <text evidence="9">The sequence shown here is derived from an EMBL/GenBank/DDBJ whole genome shotgun (WGS) entry which is preliminary data.</text>
</comment>
<reference evidence="9 10" key="1">
    <citation type="submission" date="2018-07" db="EMBL/GenBank/DDBJ databases">
        <title>Bacillus sp. YLB-04 draft genome sequence.</title>
        <authorList>
            <person name="Yu L."/>
            <person name="Tang X."/>
        </authorList>
    </citation>
    <scope>NUCLEOTIDE SEQUENCE [LARGE SCALE GENOMIC DNA]</scope>
    <source>
        <strain evidence="9 10">YLB-04</strain>
    </source>
</reference>
<proteinExistence type="inferred from homology"/>
<dbReference type="Gene3D" id="3.90.1150.10">
    <property type="entry name" value="Aspartate Aminotransferase, domain 1"/>
    <property type="match status" value="1"/>
</dbReference>
<keyword evidence="3 7" id="KW-0032">Aminotransferase</keyword>
<dbReference type="EC" id="2.6.1.9" evidence="7"/>
<dbReference type="PANTHER" id="PTHR43643">
    <property type="entry name" value="HISTIDINOL-PHOSPHATE AMINOTRANSFERASE 2"/>
    <property type="match status" value="1"/>
</dbReference>
<dbReference type="GO" id="GO:0004400">
    <property type="term" value="F:histidinol-phosphate transaminase activity"/>
    <property type="evidence" value="ECO:0007669"/>
    <property type="project" value="UniProtKB-UniRule"/>
</dbReference>
<comment type="pathway">
    <text evidence="7">Amino-acid biosynthesis; L-histidine biosynthesis; L-histidine from 5-phospho-alpha-D-ribose 1-diphosphate: step 7/9.</text>
</comment>
<name>A0A3D8GNB0_9BACI</name>
<evidence type="ECO:0000259" key="8">
    <source>
        <dbReference type="Pfam" id="PF00155"/>
    </source>
</evidence>
<evidence type="ECO:0000256" key="2">
    <source>
        <dbReference type="ARBA" id="ARBA00011738"/>
    </source>
</evidence>
<dbReference type="SUPFAM" id="SSF53383">
    <property type="entry name" value="PLP-dependent transferases"/>
    <property type="match status" value="1"/>
</dbReference>